<dbReference type="PANTHER" id="PTHR43065">
    <property type="entry name" value="SENSOR HISTIDINE KINASE"/>
    <property type="match status" value="1"/>
</dbReference>
<dbReference type="PROSITE" id="PS50109">
    <property type="entry name" value="HIS_KIN"/>
    <property type="match status" value="1"/>
</dbReference>
<dbReference type="SMART" id="SM00388">
    <property type="entry name" value="HisKA"/>
    <property type="match status" value="1"/>
</dbReference>
<evidence type="ECO:0000256" key="3">
    <source>
        <dbReference type="ARBA" id="ARBA00022553"/>
    </source>
</evidence>
<gene>
    <name evidence="7" type="primary">kinE_4</name>
    <name evidence="7" type="ORF">ETAA8_64730</name>
</gene>
<dbReference type="EC" id="2.7.13.3" evidence="2"/>
<dbReference type="OrthoDB" id="260274at2"/>
<dbReference type="NCBIfam" id="TIGR00229">
    <property type="entry name" value="sensory_box"/>
    <property type="match status" value="1"/>
</dbReference>
<name>A0A517YM71_9BACT</name>
<dbReference type="Pfam" id="PF00512">
    <property type="entry name" value="HisKA"/>
    <property type="match status" value="1"/>
</dbReference>
<dbReference type="PANTHER" id="PTHR43065:SF42">
    <property type="entry name" value="TWO-COMPONENT SENSOR PPRA"/>
    <property type="match status" value="1"/>
</dbReference>
<evidence type="ECO:0000256" key="2">
    <source>
        <dbReference type="ARBA" id="ARBA00012438"/>
    </source>
</evidence>
<evidence type="ECO:0000259" key="6">
    <source>
        <dbReference type="PROSITE" id="PS50113"/>
    </source>
</evidence>
<dbReference type="CDD" id="cd00082">
    <property type="entry name" value="HisKA"/>
    <property type="match status" value="1"/>
</dbReference>
<dbReference type="Proteomes" id="UP000315017">
    <property type="component" value="Chromosome"/>
</dbReference>
<dbReference type="Gene3D" id="3.30.450.20">
    <property type="entry name" value="PAS domain"/>
    <property type="match status" value="1"/>
</dbReference>
<dbReference type="InterPro" id="IPR001610">
    <property type="entry name" value="PAC"/>
</dbReference>
<evidence type="ECO:0000256" key="1">
    <source>
        <dbReference type="ARBA" id="ARBA00000085"/>
    </source>
</evidence>
<keyword evidence="7" id="KW-0808">Transferase</keyword>
<reference evidence="7 8" key="1">
    <citation type="submission" date="2019-02" db="EMBL/GenBank/DDBJ databases">
        <title>Deep-cultivation of Planctomycetes and their phenomic and genomic characterization uncovers novel biology.</title>
        <authorList>
            <person name="Wiegand S."/>
            <person name="Jogler M."/>
            <person name="Boedeker C."/>
            <person name="Pinto D."/>
            <person name="Vollmers J."/>
            <person name="Rivas-Marin E."/>
            <person name="Kohn T."/>
            <person name="Peeters S.H."/>
            <person name="Heuer A."/>
            <person name="Rast P."/>
            <person name="Oberbeckmann S."/>
            <person name="Bunk B."/>
            <person name="Jeske O."/>
            <person name="Meyerdierks A."/>
            <person name="Storesund J.E."/>
            <person name="Kallscheuer N."/>
            <person name="Luecker S."/>
            <person name="Lage O.M."/>
            <person name="Pohl T."/>
            <person name="Merkel B.J."/>
            <person name="Hornburger P."/>
            <person name="Mueller R.-W."/>
            <person name="Bruemmer F."/>
            <person name="Labrenz M."/>
            <person name="Spormann A.M."/>
            <person name="Op den Camp H."/>
            <person name="Overmann J."/>
            <person name="Amann R."/>
            <person name="Jetten M.S.M."/>
            <person name="Mascher T."/>
            <person name="Medema M.H."/>
            <person name="Devos D.P."/>
            <person name="Kaster A.-K."/>
            <person name="Ovreas L."/>
            <person name="Rohde M."/>
            <person name="Galperin M.Y."/>
            <person name="Jogler C."/>
        </authorList>
    </citation>
    <scope>NUCLEOTIDE SEQUENCE [LARGE SCALE GENOMIC DNA]</scope>
    <source>
        <strain evidence="7 8">ETA_A8</strain>
    </source>
</reference>
<dbReference type="InterPro" id="IPR013655">
    <property type="entry name" value="PAS_fold_3"/>
</dbReference>
<keyword evidence="7" id="KW-0418">Kinase</keyword>
<evidence type="ECO:0000313" key="8">
    <source>
        <dbReference type="Proteomes" id="UP000315017"/>
    </source>
</evidence>
<sequence length="558" mass="61343">MRSLSTRKRTAIVAEQQFSQTLAPNAAVSQPAAPVGNSAATQRGELAWQLMLRRLPALVWTTDRELTVASAGGSGGDFGRDLQTLVGSPISVCLGEDLTSDSPLIVAHAKALLGQASSLDHIFRRKAYRLYLEPLSVDGDIVGCVGMAIDITPRKSHDFVVHNTWPTPQDVDDASGRGQIHQRLSSEVEDRRLAEQALRESHDRLVQLAASIDSAFWIEDRTTSAPGRVIYLSPGYESIWGFRVEDALRAEQHAIWKSVHEDDRHRVQAFLHVDHDGPSPTADFRIRRPDGAIRWVRARAFPVCDATGKVERVAGIAEDITVRKEDEDRERRSERLATLGNFVAGIAHEINNPLGAALAATQAGLRSLPSDSPGLLRTCLDNSLSSIRRCTQIVRSLLRFCRDEPASHNEFDLRDVLAAAETITRSYASERNCQIDVQLADHPLPARGSALEVELVFVNLLRNAIEAGAKRVIVRCGLCEGQIEACVTDDGCGIPREQAWRLGEPFFTTRHKAGGTGLGLSVVHSIVHEHHGRIDFIPQDRGTVVRVVLPQILQEEPL</sequence>
<dbReference type="Gene3D" id="3.30.565.10">
    <property type="entry name" value="Histidine kinase-like ATPase, C-terminal domain"/>
    <property type="match status" value="1"/>
</dbReference>
<feature type="domain" description="Histidine kinase" evidence="4">
    <location>
        <begin position="345"/>
        <end position="553"/>
    </location>
</feature>
<dbReference type="SUPFAM" id="SSF55785">
    <property type="entry name" value="PYP-like sensor domain (PAS domain)"/>
    <property type="match status" value="1"/>
</dbReference>
<dbReference type="InterPro" id="IPR005467">
    <property type="entry name" value="His_kinase_dom"/>
</dbReference>
<feature type="domain" description="PAC" evidence="6">
    <location>
        <begin position="280"/>
        <end position="332"/>
    </location>
</feature>
<accession>A0A517YM71</accession>
<protein>
    <recommendedName>
        <fullName evidence="2">histidine kinase</fullName>
        <ecNumber evidence="2">2.7.13.3</ecNumber>
    </recommendedName>
</protein>
<dbReference type="Pfam" id="PF02518">
    <property type="entry name" value="HATPase_c"/>
    <property type="match status" value="1"/>
</dbReference>
<dbReference type="AlphaFoldDB" id="A0A517YM71"/>
<organism evidence="7 8">
    <name type="scientific">Anatilimnocola aggregata</name>
    <dbReference type="NCBI Taxonomy" id="2528021"/>
    <lineage>
        <taxon>Bacteria</taxon>
        <taxon>Pseudomonadati</taxon>
        <taxon>Planctomycetota</taxon>
        <taxon>Planctomycetia</taxon>
        <taxon>Pirellulales</taxon>
        <taxon>Pirellulaceae</taxon>
        <taxon>Anatilimnocola</taxon>
    </lineage>
</organism>
<feature type="domain" description="PAS" evidence="5">
    <location>
        <begin position="201"/>
        <end position="272"/>
    </location>
</feature>
<evidence type="ECO:0000259" key="4">
    <source>
        <dbReference type="PROSITE" id="PS50109"/>
    </source>
</evidence>
<dbReference type="GO" id="GO:0000155">
    <property type="term" value="F:phosphorelay sensor kinase activity"/>
    <property type="evidence" value="ECO:0007669"/>
    <property type="project" value="InterPro"/>
</dbReference>
<keyword evidence="3" id="KW-0597">Phosphoprotein</keyword>
<dbReference type="SMART" id="SM00086">
    <property type="entry name" value="PAC"/>
    <property type="match status" value="2"/>
</dbReference>
<dbReference type="SUPFAM" id="SSF47384">
    <property type="entry name" value="Homodimeric domain of signal transducing histidine kinase"/>
    <property type="match status" value="1"/>
</dbReference>
<dbReference type="Gene3D" id="1.10.287.130">
    <property type="match status" value="1"/>
</dbReference>
<dbReference type="InterPro" id="IPR035965">
    <property type="entry name" value="PAS-like_dom_sf"/>
</dbReference>
<evidence type="ECO:0000313" key="7">
    <source>
        <dbReference type="EMBL" id="QDU31320.1"/>
    </source>
</evidence>
<dbReference type="CDD" id="cd00075">
    <property type="entry name" value="HATPase"/>
    <property type="match status" value="1"/>
</dbReference>
<keyword evidence="8" id="KW-1185">Reference proteome</keyword>
<dbReference type="CDD" id="cd00130">
    <property type="entry name" value="PAS"/>
    <property type="match status" value="1"/>
</dbReference>
<dbReference type="SMART" id="SM00387">
    <property type="entry name" value="HATPase_c"/>
    <property type="match status" value="1"/>
</dbReference>
<comment type="catalytic activity">
    <reaction evidence="1">
        <text>ATP + protein L-histidine = ADP + protein N-phospho-L-histidine.</text>
        <dbReference type="EC" id="2.7.13.3"/>
    </reaction>
</comment>
<dbReference type="InterPro" id="IPR036097">
    <property type="entry name" value="HisK_dim/P_sf"/>
</dbReference>
<dbReference type="InterPro" id="IPR003594">
    <property type="entry name" value="HATPase_dom"/>
</dbReference>
<dbReference type="InterPro" id="IPR000014">
    <property type="entry name" value="PAS"/>
</dbReference>
<evidence type="ECO:0000259" key="5">
    <source>
        <dbReference type="PROSITE" id="PS50112"/>
    </source>
</evidence>
<dbReference type="PROSITE" id="PS50113">
    <property type="entry name" value="PAC"/>
    <property type="match status" value="1"/>
</dbReference>
<dbReference type="PRINTS" id="PR00344">
    <property type="entry name" value="BCTRLSENSOR"/>
</dbReference>
<dbReference type="InterPro" id="IPR000700">
    <property type="entry name" value="PAS-assoc_C"/>
</dbReference>
<proteinExistence type="predicted"/>
<dbReference type="InterPro" id="IPR003661">
    <property type="entry name" value="HisK_dim/P_dom"/>
</dbReference>
<dbReference type="KEGG" id="aagg:ETAA8_64730"/>
<dbReference type="InterPro" id="IPR036890">
    <property type="entry name" value="HATPase_C_sf"/>
</dbReference>
<dbReference type="PROSITE" id="PS50112">
    <property type="entry name" value="PAS"/>
    <property type="match status" value="1"/>
</dbReference>
<dbReference type="EMBL" id="CP036274">
    <property type="protein sequence ID" value="QDU31320.1"/>
    <property type="molecule type" value="Genomic_DNA"/>
</dbReference>
<dbReference type="Pfam" id="PF08447">
    <property type="entry name" value="PAS_3"/>
    <property type="match status" value="1"/>
</dbReference>
<dbReference type="InterPro" id="IPR004358">
    <property type="entry name" value="Sig_transdc_His_kin-like_C"/>
</dbReference>
<dbReference type="SUPFAM" id="SSF55874">
    <property type="entry name" value="ATPase domain of HSP90 chaperone/DNA topoisomerase II/histidine kinase"/>
    <property type="match status" value="1"/>
</dbReference>